<dbReference type="RefSeq" id="XP_002850720.1">
    <property type="nucleotide sequence ID" value="XM_002850674.1"/>
</dbReference>
<dbReference type="GeneID" id="9226650"/>
<protein>
    <submittedName>
        <fullName evidence="2">Uncharacterized protein</fullName>
    </submittedName>
</protein>
<feature type="region of interest" description="Disordered" evidence="1">
    <location>
        <begin position="20"/>
        <end position="56"/>
    </location>
</feature>
<keyword evidence="3" id="KW-1185">Reference proteome</keyword>
<dbReference type="AlphaFoldDB" id="C5FDG2"/>
<organism evidence="2 3">
    <name type="scientific">Arthroderma otae (strain ATCC MYA-4605 / CBS 113480)</name>
    <name type="common">Microsporum canis</name>
    <dbReference type="NCBI Taxonomy" id="554155"/>
    <lineage>
        <taxon>Eukaryota</taxon>
        <taxon>Fungi</taxon>
        <taxon>Dikarya</taxon>
        <taxon>Ascomycota</taxon>
        <taxon>Pezizomycotina</taxon>
        <taxon>Eurotiomycetes</taxon>
        <taxon>Eurotiomycetidae</taxon>
        <taxon>Onygenales</taxon>
        <taxon>Arthrodermataceae</taxon>
        <taxon>Microsporum</taxon>
    </lineage>
</organism>
<sequence length="103" mass="11556">MSNSSHSYAAIWWRRYSRGTYKGPMQGTAVDPATRQPESGEKATAKRSTGVLPPLFQGTDGVHQEVNYTLYTGRERRREILERAAFAGVKTKLFAWMELSDGS</sequence>
<dbReference type="VEuPathDB" id="FungiDB:MCYG_00824"/>
<dbReference type="EMBL" id="DS995701">
    <property type="protein sequence ID" value="EEQ27936.1"/>
    <property type="molecule type" value="Genomic_DNA"/>
</dbReference>
<proteinExistence type="predicted"/>
<reference evidence="3" key="1">
    <citation type="journal article" date="2012" name="MBio">
        <title>Comparative genome analysis of Trichophyton rubrum and related dermatophytes reveals candidate genes involved in infection.</title>
        <authorList>
            <person name="Martinez D.A."/>
            <person name="Oliver B.G."/>
            <person name="Graeser Y."/>
            <person name="Goldberg J.M."/>
            <person name="Li W."/>
            <person name="Martinez-Rossi N.M."/>
            <person name="Monod M."/>
            <person name="Shelest E."/>
            <person name="Barton R.C."/>
            <person name="Birch E."/>
            <person name="Brakhage A.A."/>
            <person name="Chen Z."/>
            <person name="Gurr S.J."/>
            <person name="Heiman D."/>
            <person name="Heitman J."/>
            <person name="Kosti I."/>
            <person name="Rossi A."/>
            <person name="Saif S."/>
            <person name="Samalova M."/>
            <person name="Saunders C.W."/>
            <person name="Shea T."/>
            <person name="Summerbell R.C."/>
            <person name="Xu J."/>
            <person name="Young S."/>
            <person name="Zeng Q."/>
            <person name="Birren B.W."/>
            <person name="Cuomo C.A."/>
            <person name="White T.C."/>
        </authorList>
    </citation>
    <scope>NUCLEOTIDE SEQUENCE [LARGE SCALE GENOMIC DNA]</scope>
    <source>
        <strain evidence="3">ATCC MYA-4605 / CBS 113480</strain>
    </source>
</reference>
<name>C5FDG2_ARTOC</name>
<accession>C5FDG2</accession>
<evidence type="ECO:0000313" key="3">
    <source>
        <dbReference type="Proteomes" id="UP000002035"/>
    </source>
</evidence>
<dbReference type="HOGENOM" id="CLU_2263131_0_0_1"/>
<gene>
    <name evidence="2" type="ORF">MCYG_00824</name>
</gene>
<evidence type="ECO:0000313" key="2">
    <source>
        <dbReference type="EMBL" id="EEQ27936.1"/>
    </source>
</evidence>
<evidence type="ECO:0000256" key="1">
    <source>
        <dbReference type="SAM" id="MobiDB-lite"/>
    </source>
</evidence>
<dbReference type="Proteomes" id="UP000002035">
    <property type="component" value="Unassembled WGS sequence"/>
</dbReference>